<evidence type="ECO:0000256" key="3">
    <source>
        <dbReference type="ARBA" id="ARBA00022490"/>
    </source>
</evidence>
<keyword evidence="4 8" id="KW-0028">Amino-acid biosynthesis</keyword>
<feature type="binding site" evidence="8">
    <location>
        <position position="404"/>
    </location>
    <ligand>
        <name>phosphoenolpyruvate</name>
        <dbReference type="ChEBI" id="CHEBI:58702"/>
    </ligand>
</feature>
<comment type="function">
    <text evidence="8">Catalyzes the transfer of the enolpyruvyl moiety of phosphoenolpyruvate (PEP) to the 5-hydroxyl of shikimate-3-phosphate (S3P) to produce enolpyruvyl shikimate-3-phosphate and inorganic phosphate.</text>
</comment>
<dbReference type="CDD" id="cd01556">
    <property type="entry name" value="EPSP_synthase"/>
    <property type="match status" value="1"/>
</dbReference>
<evidence type="ECO:0000256" key="8">
    <source>
        <dbReference type="HAMAP-Rule" id="MF_00210"/>
    </source>
</evidence>
<name>C5WD27_9ENTR</name>
<evidence type="ECO:0000256" key="7">
    <source>
        <dbReference type="ARBA" id="ARBA00044633"/>
    </source>
</evidence>
<organism evidence="10 11">
    <name type="scientific">Candidatus Ishikawaella capsulata Mpkobe</name>
    <dbReference type="NCBI Taxonomy" id="476281"/>
    <lineage>
        <taxon>Bacteria</taxon>
        <taxon>Pseudomonadati</taxon>
        <taxon>Pseudomonadota</taxon>
        <taxon>Gammaproteobacteria</taxon>
        <taxon>Enterobacterales</taxon>
        <taxon>Enterobacteriaceae</taxon>
        <taxon>Candidatus Ishikawella</taxon>
    </lineage>
</organism>
<evidence type="ECO:0000256" key="1">
    <source>
        <dbReference type="ARBA" id="ARBA00004811"/>
    </source>
</evidence>
<feature type="binding site" evidence="8">
    <location>
        <position position="44"/>
    </location>
    <ligand>
        <name>3-phosphoshikimate</name>
        <dbReference type="ChEBI" id="CHEBI:145989"/>
    </ligand>
</feature>
<dbReference type="InterPro" id="IPR006264">
    <property type="entry name" value="EPSP_synthase"/>
</dbReference>
<dbReference type="Proteomes" id="UP000061704">
    <property type="component" value="Chromosome"/>
</dbReference>
<evidence type="ECO:0000313" key="10">
    <source>
        <dbReference type="EMBL" id="BAH83233.1"/>
    </source>
</evidence>
<feature type="binding site" evidence="8">
    <location>
        <position position="362"/>
    </location>
    <ligand>
        <name>phosphoenolpyruvate</name>
        <dbReference type="ChEBI" id="CHEBI:58702"/>
    </ligand>
</feature>
<evidence type="ECO:0000256" key="6">
    <source>
        <dbReference type="ARBA" id="ARBA00023141"/>
    </source>
</evidence>
<feature type="binding site" evidence="8">
    <location>
        <position position="141"/>
    </location>
    <ligand>
        <name>phosphoenolpyruvate</name>
        <dbReference type="ChEBI" id="CHEBI:58702"/>
    </ligand>
</feature>
<sequence>MFIIIKKLSLCGENIFMQNYLTVNPISFVDGNVNLPGSKSISNRALLLAALATGKTRVINLLDSDDVNHMLNALKKLGVSCTLSSNRTTCEIIGNKGILHNHTIKEIFLGNAGTAIRPLTAALSLGHQDVVLTGDARMKERPIGHLIEALRQGGAKISYINKKNYPPVKLSGGFAGGIISIDASISSQFLTALLIIAPLAKQDTHIKIEGNLVSKPYIDITLHLMRCFGIEVVHQANYKYFYIKGQQKYLSPGDYLVEGDASSASYFLAAAAIKGGTVRVSGIGKNSIQGDIGFAAVLEKMGAIIRWEKNHLSCTHGVLSAIDMDLNHIPDAAMTVAILALFAKGITTIRNIYNWRVKETDRLTAMATELRKVGAQVEEGHDYIGINPPNKFKHAHIKTYNDHRMAMCFSLIALSNVPVTIMQPNCVTKTFPNYFKQLEKISHNV</sequence>
<dbReference type="Pfam" id="PF00275">
    <property type="entry name" value="EPSP_synthase"/>
    <property type="match status" value="1"/>
</dbReference>
<keyword evidence="11" id="KW-1185">Reference proteome</keyword>
<evidence type="ECO:0000259" key="9">
    <source>
        <dbReference type="Pfam" id="PF00275"/>
    </source>
</evidence>
<feature type="binding site" evidence="8">
    <location>
        <position position="113"/>
    </location>
    <ligand>
        <name>phosphoenolpyruvate</name>
        <dbReference type="ChEBI" id="CHEBI:58702"/>
    </ligand>
</feature>
<dbReference type="GO" id="GO:0008652">
    <property type="term" value="P:amino acid biosynthetic process"/>
    <property type="evidence" value="ECO:0007669"/>
    <property type="project" value="UniProtKB-KW"/>
</dbReference>
<feature type="binding site" evidence="8">
    <location>
        <position position="429"/>
    </location>
    <ligand>
        <name>phosphoenolpyruvate</name>
        <dbReference type="ChEBI" id="CHEBI:58702"/>
    </ligand>
</feature>
<dbReference type="EC" id="2.5.1.19" evidence="8"/>
<comment type="subcellular location">
    <subcellularLocation>
        <location evidence="8">Cytoplasm</location>
    </subcellularLocation>
</comment>
<protein>
    <recommendedName>
        <fullName evidence="8">3-phosphoshikimate 1-carboxyvinyltransferase</fullName>
        <ecNumber evidence="8">2.5.1.19</ecNumber>
    </recommendedName>
    <alternativeName>
        <fullName evidence="8">5-enolpyruvylshikimate-3-phosphate synthase</fullName>
        <shortName evidence="8">EPSP synthase</shortName>
        <shortName evidence="8">EPSPS</shortName>
    </alternativeName>
</protein>
<feature type="binding site" evidence="8">
    <location>
        <position position="331"/>
    </location>
    <ligand>
        <name>3-phosphoshikimate</name>
        <dbReference type="ChEBI" id="CHEBI:145989"/>
    </ligand>
</feature>
<evidence type="ECO:0000313" key="11">
    <source>
        <dbReference type="Proteomes" id="UP000061704"/>
    </source>
</evidence>
<dbReference type="GO" id="GO:0009423">
    <property type="term" value="P:chorismate biosynthetic process"/>
    <property type="evidence" value="ECO:0007669"/>
    <property type="project" value="UniProtKB-UniRule"/>
</dbReference>
<dbReference type="PANTHER" id="PTHR21090:SF5">
    <property type="entry name" value="PENTAFUNCTIONAL AROM POLYPEPTIDE"/>
    <property type="match status" value="1"/>
</dbReference>
<reference evidence="10 11" key="1">
    <citation type="journal article" date="2011" name="Genome Biol. Evol.">
        <title>Reductive evolution of bacterial genome in insect gut environment.</title>
        <authorList>
            <person name="Nikoh N."/>
            <person name="Hosokawa T."/>
            <person name="Ohshima K."/>
            <person name="Hattori M."/>
            <person name="Fukatsu T."/>
        </authorList>
    </citation>
    <scope>NUCLEOTIDE SEQUENCE [LARGE SCALE GENOMIC DNA]</scope>
    <source>
        <strain evidence="10 11">Mpkobe</strain>
    </source>
</reference>
<dbReference type="Gene3D" id="3.65.10.10">
    <property type="entry name" value="Enolpyruvate transferase domain"/>
    <property type="match status" value="2"/>
</dbReference>
<comment type="catalytic activity">
    <reaction evidence="7">
        <text>3-phosphoshikimate + phosphoenolpyruvate = 5-O-(1-carboxyvinyl)-3-phosphoshikimate + phosphate</text>
        <dbReference type="Rhea" id="RHEA:21256"/>
        <dbReference type="ChEBI" id="CHEBI:43474"/>
        <dbReference type="ChEBI" id="CHEBI:57701"/>
        <dbReference type="ChEBI" id="CHEBI:58702"/>
        <dbReference type="ChEBI" id="CHEBI:145989"/>
        <dbReference type="EC" id="2.5.1.19"/>
    </reaction>
    <physiologicalReaction direction="left-to-right" evidence="7">
        <dbReference type="Rhea" id="RHEA:21257"/>
    </physiologicalReaction>
</comment>
<dbReference type="FunFam" id="3.65.10.10:FF:000003">
    <property type="entry name" value="3-phosphoshikimate 1-carboxyvinyltransferase"/>
    <property type="match status" value="1"/>
</dbReference>
<dbReference type="GO" id="GO:0005737">
    <property type="term" value="C:cytoplasm"/>
    <property type="evidence" value="ECO:0007669"/>
    <property type="project" value="UniProtKB-SubCell"/>
</dbReference>
<evidence type="ECO:0000256" key="2">
    <source>
        <dbReference type="ARBA" id="ARBA00009948"/>
    </source>
</evidence>
<feature type="binding site" evidence="8">
    <location>
        <position position="187"/>
    </location>
    <ligand>
        <name>3-phosphoshikimate</name>
        <dbReference type="ChEBI" id="CHEBI:145989"/>
    </ligand>
</feature>
<dbReference type="AlphaFoldDB" id="C5WD27"/>
<feature type="binding site" evidence="8">
    <location>
        <position position="354"/>
    </location>
    <ligand>
        <name>3-phosphoshikimate</name>
        <dbReference type="ChEBI" id="CHEBI:145989"/>
    </ligand>
</feature>
<feature type="binding site" evidence="8">
    <location>
        <position position="39"/>
    </location>
    <ligand>
        <name>phosphoenolpyruvate</name>
        <dbReference type="ChEBI" id="CHEBI:58702"/>
    </ligand>
</feature>
<gene>
    <name evidence="8 10" type="primary">aroA</name>
    <name evidence="10" type="ORF">ICMP_380</name>
</gene>
<dbReference type="SUPFAM" id="SSF55205">
    <property type="entry name" value="EPT/RTPC-like"/>
    <property type="match status" value="1"/>
</dbReference>
<dbReference type="EMBL" id="AP010872">
    <property type="protein sequence ID" value="BAH83233.1"/>
    <property type="molecule type" value="Genomic_DNA"/>
</dbReference>
<evidence type="ECO:0000256" key="4">
    <source>
        <dbReference type="ARBA" id="ARBA00022605"/>
    </source>
</evidence>
<dbReference type="PROSITE" id="PS00885">
    <property type="entry name" value="EPSP_SYNTHASE_2"/>
    <property type="match status" value="1"/>
</dbReference>
<dbReference type="PROSITE" id="PS00104">
    <property type="entry name" value="EPSP_SYNTHASE_1"/>
    <property type="match status" value="1"/>
</dbReference>
<feature type="binding site" evidence="8">
    <location>
        <position position="186"/>
    </location>
    <ligand>
        <name>3-phosphoshikimate</name>
        <dbReference type="ChEBI" id="CHEBI:145989"/>
    </ligand>
</feature>
<feature type="domain" description="Enolpyruvate transferase" evidence="9">
    <location>
        <begin position="24"/>
        <end position="438"/>
    </location>
</feature>
<dbReference type="STRING" id="476281.ICMP_380"/>
<dbReference type="NCBIfam" id="TIGR01356">
    <property type="entry name" value="aroA"/>
    <property type="match status" value="1"/>
</dbReference>
<comment type="subunit">
    <text evidence="8">Monomer.</text>
</comment>
<proteinExistence type="inferred from homology"/>
<dbReference type="InterPro" id="IPR023193">
    <property type="entry name" value="EPSP_synthase_CS"/>
</dbReference>
<dbReference type="HOGENOM" id="CLU_024321_0_0_6"/>
<feature type="active site" description="Proton acceptor" evidence="8">
    <location>
        <position position="331"/>
    </location>
</feature>
<keyword evidence="5 8" id="KW-0808">Transferase</keyword>
<dbReference type="InterPro" id="IPR036968">
    <property type="entry name" value="Enolpyruvate_Tfrase_sf"/>
</dbReference>
<dbReference type="UniPathway" id="UPA00053">
    <property type="reaction ID" value="UER00089"/>
</dbReference>
<feature type="binding site" evidence="8">
    <location>
        <position position="188"/>
    </location>
    <ligand>
        <name>3-phosphoshikimate</name>
        <dbReference type="ChEBI" id="CHEBI:145989"/>
    </ligand>
</feature>
<comment type="pathway">
    <text evidence="1 8">Metabolic intermediate biosynthesis; chorismate biosynthesis; chorismate from D-erythrose 4-phosphate and phosphoenolpyruvate: step 6/7.</text>
</comment>
<dbReference type="InterPro" id="IPR013792">
    <property type="entry name" value="RNA3'P_cycl/enolpyr_Trfase_a/b"/>
</dbReference>
<keyword evidence="3 8" id="KW-0963">Cytoplasm</keyword>
<dbReference type="PIRSF" id="PIRSF000505">
    <property type="entry name" value="EPSPS"/>
    <property type="match status" value="1"/>
</dbReference>
<dbReference type="KEGG" id="icp:ICMP_380"/>
<comment type="similarity">
    <text evidence="2 8">Belongs to the EPSP synthase family.</text>
</comment>
<dbReference type="HAMAP" id="MF_00210">
    <property type="entry name" value="EPSP_synth"/>
    <property type="match status" value="1"/>
</dbReference>
<feature type="binding site" evidence="8">
    <location>
        <position position="188"/>
    </location>
    <ligand>
        <name>phosphoenolpyruvate</name>
        <dbReference type="ChEBI" id="CHEBI:58702"/>
    </ligand>
</feature>
<dbReference type="PANTHER" id="PTHR21090">
    <property type="entry name" value="AROM/DEHYDROQUINATE SYNTHASE"/>
    <property type="match status" value="1"/>
</dbReference>
<feature type="binding site" evidence="8">
    <location>
        <position position="39"/>
    </location>
    <ligand>
        <name>3-phosphoshikimate</name>
        <dbReference type="ChEBI" id="CHEBI:145989"/>
    </ligand>
</feature>
<dbReference type="FunFam" id="3.65.10.10:FF:000004">
    <property type="entry name" value="3-phosphoshikimate 1-carboxyvinyltransferase"/>
    <property type="match status" value="1"/>
</dbReference>
<feature type="binding site" evidence="8">
    <location>
        <position position="40"/>
    </location>
    <ligand>
        <name>3-phosphoshikimate</name>
        <dbReference type="ChEBI" id="CHEBI:145989"/>
    </ligand>
</feature>
<evidence type="ECO:0000256" key="5">
    <source>
        <dbReference type="ARBA" id="ARBA00022679"/>
    </source>
</evidence>
<dbReference type="InterPro" id="IPR001986">
    <property type="entry name" value="Enolpyruvate_Tfrase_dom"/>
</dbReference>
<dbReference type="GO" id="GO:0009073">
    <property type="term" value="P:aromatic amino acid family biosynthetic process"/>
    <property type="evidence" value="ECO:0007669"/>
    <property type="project" value="UniProtKB-KW"/>
</dbReference>
<keyword evidence="6 8" id="KW-0057">Aromatic amino acid biosynthesis</keyword>
<accession>C5WD27</accession>
<feature type="binding site" evidence="8">
    <location>
        <position position="358"/>
    </location>
    <ligand>
        <name>3-phosphoshikimate</name>
        <dbReference type="ChEBI" id="CHEBI:145989"/>
    </ligand>
</feature>
<feature type="binding site" evidence="8">
    <location>
        <position position="214"/>
    </location>
    <ligand>
        <name>3-phosphoshikimate</name>
        <dbReference type="ChEBI" id="CHEBI:145989"/>
    </ligand>
</feature>
<dbReference type="GO" id="GO:0003866">
    <property type="term" value="F:3-phosphoshikimate 1-carboxyvinyltransferase activity"/>
    <property type="evidence" value="ECO:0007669"/>
    <property type="project" value="UniProtKB-UniRule"/>
</dbReference>